<feature type="transmembrane region" description="Helical" evidence="1">
    <location>
        <begin position="12"/>
        <end position="32"/>
    </location>
</feature>
<dbReference type="EMBL" id="JAPFRD010000005">
    <property type="protein sequence ID" value="MCW8107659.1"/>
    <property type="molecule type" value="Genomic_DNA"/>
</dbReference>
<keyword evidence="1" id="KW-1133">Transmembrane helix</keyword>
<dbReference type="Proteomes" id="UP001142810">
    <property type="component" value="Unassembled WGS sequence"/>
</dbReference>
<evidence type="ECO:0000313" key="3">
    <source>
        <dbReference type="Proteomes" id="UP001142810"/>
    </source>
</evidence>
<gene>
    <name evidence="2" type="ORF">OPS25_03965</name>
</gene>
<reference evidence="2" key="1">
    <citation type="submission" date="2022-11" db="EMBL/GenBank/DDBJ databases">
        <title>Alteromonas sp. nov., isolated from sea water of the Qingdao.</title>
        <authorList>
            <person name="Wang Q."/>
        </authorList>
    </citation>
    <scope>NUCLEOTIDE SEQUENCE</scope>
    <source>
        <strain evidence="2">ASW11-7</strain>
    </source>
</reference>
<keyword evidence="1" id="KW-0472">Membrane</keyword>
<keyword evidence="3" id="KW-1185">Reference proteome</keyword>
<dbReference type="SUPFAM" id="SSF49899">
    <property type="entry name" value="Concanavalin A-like lectins/glucanases"/>
    <property type="match status" value="1"/>
</dbReference>
<accession>A0ABT3P4I1</accession>
<dbReference type="Gene3D" id="2.60.120.200">
    <property type="match status" value="1"/>
</dbReference>
<protein>
    <submittedName>
        <fullName evidence="2">Uncharacterized protein</fullName>
    </submittedName>
</protein>
<comment type="caution">
    <text evidence="2">The sequence shown here is derived from an EMBL/GenBank/DDBJ whole genome shotgun (WGS) entry which is preliminary data.</text>
</comment>
<organism evidence="2 3">
    <name type="scientific">Alteromonas aquimaris</name>
    <dbReference type="NCBI Taxonomy" id="2998417"/>
    <lineage>
        <taxon>Bacteria</taxon>
        <taxon>Pseudomonadati</taxon>
        <taxon>Pseudomonadota</taxon>
        <taxon>Gammaproteobacteria</taxon>
        <taxon>Alteromonadales</taxon>
        <taxon>Alteromonadaceae</taxon>
        <taxon>Alteromonas/Salinimonas group</taxon>
        <taxon>Alteromonas</taxon>
    </lineage>
</organism>
<dbReference type="RefSeq" id="WP_265616361.1">
    <property type="nucleotide sequence ID" value="NZ_JAPFRD010000005.1"/>
</dbReference>
<sequence>MSPPSQAKNVNVHTLLIVALTFICALVIWLVYDSLRPAASACEAIFQQSEMQLGVKLHVLKNQGEIVLGRQPIAELTEKVQAVAVNLKACCVMHSGDTDNRGFAQCQSRFNQFTTSLTQLESQVSNATQLHAKGGESALVEARQAASALLEDIYSVSDKLENEVNTLSAPPLVRNGELFLSEQFEGEGINERWRIIRPDNDRWMLQPSEKTLLIVTQPGSQVEANDSLRNVFVLNQALPQEDFVVETKVALAIQHQKNGASLGLWENADNYLEVGYFGFSHGYNVRRSPFFRKELRGKAHLVEENLNQHGRVKEPETIHLRISKQGNKYLGWYALVQGDEAVAESAWKLIATHAVPNFNGKVALWASNDDGKVYSTTASETPEIPVEFGYVIVK</sequence>
<proteinExistence type="predicted"/>
<name>A0ABT3P4I1_9ALTE</name>
<evidence type="ECO:0000313" key="2">
    <source>
        <dbReference type="EMBL" id="MCW8107659.1"/>
    </source>
</evidence>
<dbReference type="InterPro" id="IPR013320">
    <property type="entry name" value="ConA-like_dom_sf"/>
</dbReference>
<evidence type="ECO:0000256" key="1">
    <source>
        <dbReference type="SAM" id="Phobius"/>
    </source>
</evidence>
<keyword evidence="1" id="KW-0812">Transmembrane</keyword>